<protein>
    <submittedName>
        <fullName evidence="2">Stage II sporulation protein P</fullName>
    </submittedName>
</protein>
<dbReference type="RefSeq" id="WP_021168657.1">
    <property type="nucleotide sequence ID" value="NZ_CTRP01000005.1"/>
</dbReference>
<accession>A0A0U1KVU1</accession>
<evidence type="ECO:0000256" key="1">
    <source>
        <dbReference type="SAM" id="Phobius"/>
    </source>
</evidence>
<keyword evidence="1" id="KW-0472">Membrane</keyword>
<evidence type="ECO:0000313" key="3">
    <source>
        <dbReference type="Proteomes" id="UP000049855"/>
    </source>
</evidence>
<dbReference type="Proteomes" id="UP000049855">
    <property type="component" value="Unassembled WGS sequence"/>
</dbReference>
<reference evidence="3" key="1">
    <citation type="submission" date="2015-03" db="EMBL/GenBank/DDBJ databases">
        <authorList>
            <person name="Nijsse Bart"/>
        </authorList>
    </citation>
    <scope>NUCLEOTIDE SEQUENCE [LARGE SCALE GENOMIC DNA]</scope>
</reference>
<keyword evidence="1" id="KW-1133">Transmembrane helix</keyword>
<keyword evidence="1" id="KW-0812">Transmembrane</keyword>
<dbReference type="InterPro" id="IPR010897">
    <property type="entry name" value="Spore_II_P"/>
</dbReference>
<feature type="transmembrane region" description="Helical" evidence="1">
    <location>
        <begin position="341"/>
        <end position="363"/>
    </location>
</feature>
<organism evidence="2 3">
    <name type="scientific">Sporomusa ovata</name>
    <dbReference type="NCBI Taxonomy" id="2378"/>
    <lineage>
        <taxon>Bacteria</taxon>
        <taxon>Bacillati</taxon>
        <taxon>Bacillota</taxon>
        <taxon>Negativicutes</taxon>
        <taxon>Selenomonadales</taxon>
        <taxon>Sporomusaceae</taxon>
        <taxon>Sporomusa</taxon>
    </lineage>
</organism>
<keyword evidence="3" id="KW-1185">Reference proteome</keyword>
<dbReference type="AlphaFoldDB" id="A0A0U1KVU1"/>
<proteinExistence type="predicted"/>
<sequence>MHYLMRLLLIIVVLLSFTGLPAIATEAESLSGDELVSGYVTLIDDRGLIVLQTGHEVHLGDEYISEDNILYEVTAVEGTLARCRSVEKLSSQAPDNAIFVQAPVPEAPKPKIAIYHSHTDESYIPNDGTPTQRGKGSIMVVGDAFEKKLTELGYQVEHSKTLHDPHDANAYHRSRRTAMKLLQQQPAAIFDVHRDSAPLRVYSTTINGENVCKLLLVVGRQNQNRKTTLDYARSIKAATDAKYRSLIRGIFIAHGNYNQDLSPRALLIEAGTQYNNREAAERSLSLFADVVPSFLGPGGTNGGVAEASQAGTYTEINDTTPNGNTAAASYVPTDAAPGYDILAIALVVGGGIVIFLFLSTGSWQEAKKKLKHFFKYEFANFLGSRKKRKE</sequence>
<dbReference type="EMBL" id="CTRP01000005">
    <property type="protein sequence ID" value="CQR71570.1"/>
    <property type="molecule type" value="Genomic_DNA"/>
</dbReference>
<dbReference type="Pfam" id="PF07454">
    <property type="entry name" value="SpoIIP"/>
    <property type="match status" value="1"/>
</dbReference>
<gene>
    <name evidence="2" type="ORF">SpAn4DRAFT_3436</name>
</gene>
<dbReference type="NCBIfam" id="TIGR02867">
    <property type="entry name" value="spore_II_P"/>
    <property type="match status" value="1"/>
</dbReference>
<name>A0A0U1KVU1_9FIRM</name>
<evidence type="ECO:0000313" key="2">
    <source>
        <dbReference type="EMBL" id="CQR71570.1"/>
    </source>
</evidence>